<dbReference type="RefSeq" id="WP_096181953.1">
    <property type="nucleotide sequence ID" value="NZ_BDUF01000053.1"/>
</dbReference>
<keyword evidence="2" id="KW-1185">Reference proteome</keyword>
<protein>
    <submittedName>
        <fullName evidence="1">Uncharacterized protein</fullName>
    </submittedName>
</protein>
<sequence length="138" mass="15970">MTILFLARQVNAWNLRIIGTLPPVPSFIKERDPGTFRYLQGRKRVFSDFAAAAQKIEFAFLRSGPLLYFQLDVDLRTIFARTLHEVRELKEFIPELIRRFPGLEVYYSPLAGVLEEIEQEMLVLAPCLIDGYIPVPTR</sequence>
<proteinExistence type="predicted"/>
<dbReference type="AlphaFoldDB" id="A0A292YMV2"/>
<name>A0A292YMV2_9BACL</name>
<comment type="caution">
    <text evidence="1">The sequence shown here is derived from an EMBL/GenBank/DDBJ whole genome shotgun (WGS) entry which is preliminary data.</text>
</comment>
<organism evidence="1 2">
    <name type="scientific">Effusibacillus lacus</name>
    <dbReference type="NCBI Taxonomy" id="1348429"/>
    <lineage>
        <taxon>Bacteria</taxon>
        <taxon>Bacillati</taxon>
        <taxon>Bacillota</taxon>
        <taxon>Bacilli</taxon>
        <taxon>Bacillales</taxon>
        <taxon>Alicyclobacillaceae</taxon>
        <taxon>Effusibacillus</taxon>
    </lineage>
</organism>
<dbReference type="Proteomes" id="UP000217785">
    <property type="component" value="Unassembled WGS sequence"/>
</dbReference>
<evidence type="ECO:0000313" key="2">
    <source>
        <dbReference type="Proteomes" id="UP000217785"/>
    </source>
</evidence>
<accession>A0A292YMV2</accession>
<reference evidence="2" key="1">
    <citation type="submission" date="2017-07" db="EMBL/GenBank/DDBJ databases">
        <title>Draft genome sequence of Effusibacillus lacus strain skLN1.</title>
        <authorList>
            <person name="Watanabe M."/>
            <person name="Kojima H."/>
            <person name="Fukui M."/>
        </authorList>
    </citation>
    <scope>NUCLEOTIDE SEQUENCE [LARGE SCALE GENOMIC DNA]</scope>
    <source>
        <strain evidence="2">skLN1</strain>
    </source>
</reference>
<dbReference type="EMBL" id="BDUF01000053">
    <property type="protein sequence ID" value="GAX90241.1"/>
    <property type="molecule type" value="Genomic_DNA"/>
</dbReference>
<evidence type="ECO:0000313" key="1">
    <source>
        <dbReference type="EMBL" id="GAX90241.1"/>
    </source>
</evidence>
<gene>
    <name evidence="1" type="ORF">EFBL_1867</name>
</gene>